<dbReference type="eggNOG" id="ENOG5031DPK">
    <property type="taxonomic scope" value="Bacteria"/>
</dbReference>
<dbReference type="InterPro" id="IPR029432">
    <property type="entry name" value="Gp28/Gp37-like_dom"/>
</dbReference>
<accession>U3GYM9</accession>
<dbReference type="KEGG" id="caz:CARG_02650"/>
<gene>
    <name evidence="2" type="ORF">CARG_02650</name>
</gene>
<dbReference type="PATRIC" id="fig|1348662.3.peg.519"/>
<dbReference type="HOGENOM" id="CLU_038041_0_0_11"/>
<organism evidence="2 3">
    <name type="scientific">Corynebacterium argentoratense DSM 44202</name>
    <dbReference type="NCBI Taxonomy" id="1348662"/>
    <lineage>
        <taxon>Bacteria</taxon>
        <taxon>Bacillati</taxon>
        <taxon>Actinomycetota</taxon>
        <taxon>Actinomycetes</taxon>
        <taxon>Mycobacteriales</taxon>
        <taxon>Corynebacteriaceae</taxon>
        <taxon>Corynebacterium</taxon>
    </lineage>
</organism>
<name>U3GYM9_9CORY</name>
<dbReference type="EMBL" id="CP006365">
    <property type="protein sequence ID" value="AGU14687.1"/>
    <property type="molecule type" value="Genomic_DNA"/>
</dbReference>
<sequence>MSDFINWLDQRNAAHTTGDGWGLWLTDKYFNPVADLHGCSSLSFEDKVNAVGVMEIVLPGDHPAVEALLPLDLERVGAPEAMWGALVDSGQFLIFEGPGGASERIVGRVARITDTRGQGGHGTVTVEAKTLYRHVEKIACYPTPGAPLVAQLKYRDYRAGDSLRVVKEYLFVNLMREFQPELRLGWKLWDMGAWRSLVDPSRWPLIVNPVHASTATQNTVLDARMDLAADLFSETLDAAGLLLTANLWLPGDKQPDGFPVALTTPIIILDVVPRQFDTSTTGGGLDFLRGLVRSFDRSNNAPRRGLGDTKATAAGVYPWVVWRPEDMGAMTSDFTVVKSEDAHVIVGGRSPEVLNKAISAGTKAAFHGLAGGLAAAFPQFSILIGAAGEFFGEAAASSFQDKLFAWQEFSDSVRMEAQGPYRYRTSVGSGDGWTLSAWQQAFQMLQQGAGMMSVGFTTSAQTIYKWGRDYRAGDQQGLVHRGALFATYVAEAKLSWSVSSGWREELTLGDPRARESWARGYARSLKAVSNAVSRVKSFVM</sequence>
<evidence type="ECO:0000259" key="1">
    <source>
        <dbReference type="Pfam" id="PF14594"/>
    </source>
</evidence>
<reference evidence="2 3" key="1">
    <citation type="journal article" date="2013" name="Genome Announc.">
        <title>Whole-Genome Sequence of the Clinical Strain Corynebacterium argentoratense DSM 44202, Isolated from a Human Throat Specimen.</title>
        <authorList>
            <person name="Bomholt C."/>
            <person name="Glaub A."/>
            <person name="Gravermann K."/>
            <person name="Albersmeier A."/>
            <person name="Brinkrolf K."/>
            <person name="Ruckert C."/>
            <person name="Tauch A."/>
        </authorList>
    </citation>
    <scope>NUCLEOTIDE SEQUENCE [LARGE SCALE GENOMIC DNA]</scope>
    <source>
        <strain evidence="2">DSM 44202</strain>
    </source>
</reference>
<dbReference type="Pfam" id="PF14594">
    <property type="entry name" value="Sipho_Gp37"/>
    <property type="match status" value="1"/>
</dbReference>
<evidence type="ECO:0000313" key="2">
    <source>
        <dbReference type="EMBL" id="AGU14687.1"/>
    </source>
</evidence>
<dbReference type="STRING" id="1348662.CARG_02650"/>
<dbReference type="AlphaFoldDB" id="U3GYM9"/>
<protein>
    <recommendedName>
        <fullName evidence="1">Gp28/Gp37-like domain-containing protein</fullName>
    </recommendedName>
</protein>
<feature type="domain" description="Gp28/Gp37-like" evidence="1">
    <location>
        <begin position="24"/>
        <end position="510"/>
    </location>
</feature>
<proteinExistence type="predicted"/>
<keyword evidence="3" id="KW-1185">Reference proteome</keyword>
<evidence type="ECO:0000313" key="3">
    <source>
        <dbReference type="Proteomes" id="UP000016943"/>
    </source>
</evidence>
<dbReference type="Proteomes" id="UP000016943">
    <property type="component" value="Chromosome"/>
</dbReference>